<dbReference type="Gene3D" id="1.10.10.60">
    <property type="entry name" value="Homeodomain-like"/>
    <property type="match status" value="1"/>
</dbReference>
<dbReference type="PROSITE" id="PS01124">
    <property type="entry name" value="HTH_ARAC_FAMILY_2"/>
    <property type="match status" value="1"/>
</dbReference>
<dbReference type="PRINTS" id="PR00032">
    <property type="entry name" value="HTHARAC"/>
</dbReference>
<evidence type="ECO:0000256" key="1">
    <source>
        <dbReference type="ARBA" id="ARBA00023015"/>
    </source>
</evidence>
<evidence type="ECO:0000313" key="5">
    <source>
        <dbReference type="EMBL" id="MDR7275376.1"/>
    </source>
</evidence>
<dbReference type="InterPro" id="IPR009057">
    <property type="entry name" value="Homeodomain-like_sf"/>
</dbReference>
<keyword evidence="1" id="KW-0805">Transcription regulation</keyword>
<gene>
    <name evidence="5" type="ORF">J2S41_002154</name>
</gene>
<dbReference type="InterPro" id="IPR035418">
    <property type="entry name" value="AraC-bd_2"/>
</dbReference>
<dbReference type="InterPro" id="IPR020449">
    <property type="entry name" value="Tscrpt_reg_AraC-type_HTH"/>
</dbReference>
<proteinExistence type="predicted"/>
<dbReference type="PANTHER" id="PTHR46796">
    <property type="entry name" value="HTH-TYPE TRANSCRIPTIONAL ACTIVATOR RHAS-RELATED"/>
    <property type="match status" value="1"/>
</dbReference>
<evidence type="ECO:0000256" key="3">
    <source>
        <dbReference type="ARBA" id="ARBA00023163"/>
    </source>
</evidence>
<dbReference type="Pfam" id="PF12833">
    <property type="entry name" value="HTH_18"/>
    <property type="match status" value="1"/>
</dbReference>
<keyword evidence="6" id="KW-1185">Reference proteome</keyword>
<evidence type="ECO:0000256" key="2">
    <source>
        <dbReference type="ARBA" id="ARBA00023125"/>
    </source>
</evidence>
<keyword evidence="2 5" id="KW-0238">DNA-binding</keyword>
<feature type="domain" description="HTH araC/xylS-type" evidence="4">
    <location>
        <begin position="214"/>
        <end position="315"/>
    </location>
</feature>
<dbReference type="InterPro" id="IPR018060">
    <property type="entry name" value="HTH_AraC"/>
</dbReference>
<evidence type="ECO:0000259" key="4">
    <source>
        <dbReference type="PROSITE" id="PS01124"/>
    </source>
</evidence>
<protein>
    <submittedName>
        <fullName evidence="5">AraC-like DNA-binding protein</fullName>
    </submittedName>
</protein>
<dbReference type="Pfam" id="PF14525">
    <property type="entry name" value="AraC_binding_2"/>
    <property type="match status" value="1"/>
</dbReference>
<comment type="caution">
    <text evidence="5">The sequence shown here is derived from an EMBL/GenBank/DDBJ whole genome shotgun (WGS) entry which is preliminary data.</text>
</comment>
<dbReference type="SMART" id="SM00342">
    <property type="entry name" value="HTH_ARAC"/>
    <property type="match status" value="1"/>
</dbReference>
<organism evidence="5 6">
    <name type="scientific">Catenuloplanes atrovinosus</name>
    <dbReference type="NCBI Taxonomy" id="137266"/>
    <lineage>
        <taxon>Bacteria</taxon>
        <taxon>Bacillati</taxon>
        <taxon>Actinomycetota</taxon>
        <taxon>Actinomycetes</taxon>
        <taxon>Micromonosporales</taxon>
        <taxon>Micromonosporaceae</taxon>
        <taxon>Catenuloplanes</taxon>
    </lineage>
</organism>
<dbReference type="SUPFAM" id="SSF46689">
    <property type="entry name" value="Homeodomain-like"/>
    <property type="match status" value="1"/>
</dbReference>
<dbReference type="GO" id="GO:0003700">
    <property type="term" value="F:DNA-binding transcription factor activity"/>
    <property type="evidence" value="ECO:0007669"/>
    <property type="project" value="InterPro"/>
</dbReference>
<dbReference type="Proteomes" id="UP001183643">
    <property type="component" value="Unassembled WGS sequence"/>
</dbReference>
<reference evidence="5" key="1">
    <citation type="submission" date="2023-07" db="EMBL/GenBank/DDBJ databases">
        <title>Sequencing the genomes of 1000 actinobacteria strains.</title>
        <authorList>
            <person name="Klenk H.-P."/>
        </authorList>
    </citation>
    <scope>NUCLEOTIDE SEQUENCE</scope>
    <source>
        <strain evidence="5">DSM 44707</strain>
    </source>
</reference>
<sequence length="318" mass="34981">MHHIIDLHGLAARDRFDFWHESLSTMYAPIDVRAAHPPSFRGGVEALDMGGVTQVATVRCSAVTASRTTRLIRRSDPECFHLNLGIRGRFGLSQAGRTVTFGPGDLVLYQSWRPFRTTSDGRPGTVSVIEAHIPRRLVPVPATRADDVVAVRLPVDSGIGTLLVQFLRTVGRDCGRYQPSDEARLSGILTDLVGGVLAAHLGTGETPQGRVGLLQVRQYIESRLGDPALSVAEVAAAHHLSVRSLHRLFLGHDTSAGEYIRRCRLERCRRDLADPHQARLPVRDIAARWGYPDPANFSRTFRRAYGVTPGEFRSDSVA</sequence>
<dbReference type="AlphaFoldDB" id="A0AAE3YP97"/>
<accession>A0AAE3YP97</accession>
<evidence type="ECO:0000313" key="6">
    <source>
        <dbReference type="Proteomes" id="UP001183643"/>
    </source>
</evidence>
<dbReference type="PANTHER" id="PTHR46796:SF6">
    <property type="entry name" value="ARAC SUBFAMILY"/>
    <property type="match status" value="1"/>
</dbReference>
<dbReference type="InterPro" id="IPR050204">
    <property type="entry name" value="AraC_XylS_family_regulators"/>
</dbReference>
<name>A0AAE3YP97_9ACTN</name>
<dbReference type="EMBL" id="JAVDYB010000001">
    <property type="protein sequence ID" value="MDR7275376.1"/>
    <property type="molecule type" value="Genomic_DNA"/>
</dbReference>
<dbReference type="RefSeq" id="WP_310366267.1">
    <property type="nucleotide sequence ID" value="NZ_JAVDYB010000001.1"/>
</dbReference>
<dbReference type="GO" id="GO:0043565">
    <property type="term" value="F:sequence-specific DNA binding"/>
    <property type="evidence" value="ECO:0007669"/>
    <property type="project" value="InterPro"/>
</dbReference>
<keyword evidence="3" id="KW-0804">Transcription</keyword>